<organism evidence="1 2">
    <name type="scientific">Paenibacillus mesotrionivorans</name>
    <dbReference type="NCBI Taxonomy" id="3160968"/>
    <lineage>
        <taxon>Bacteria</taxon>
        <taxon>Bacillati</taxon>
        <taxon>Bacillota</taxon>
        <taxon>Bacilli</taxon>
        <taxon>Bacillales</taxon>
        <taxon>Paenibacillaceae</taxon>
        <taxon>Paenibacillus</taxon>
    </lineage>
</organism>
<sequence length="265" mass="29201">MERIELWPEGAPYSKGEELEDRPALTPYLLEGAGANVPAVVVLPGGGYGMRAYHEGEPIAQWLNSLGFHAFVLSYRVAPYQHPAPLSDAQRALRYVRSRAEEWGIDSGRLGILGFSAGGHLASTAGTHYDAGDAAAQDPVERFSCRPDFMVLCYPVISMGEFRHDGSRTNLLGPEPSEADIRLFSNELQVTADTPPTFLWHTSDDPSVPVENALLFAGALSRCKVPFELHSFQSGSHGLGLAEDHPEAWVWPELCARWFKRRELI</sequence>
<proteinExistence type="predicted"/>
<protein>
    <submittedName>
        <fullName evidence="1">Alpha/beta hydrolase</fullName>
    </submittedName>
</protein>
<evidence type="ECO:0000313" key="1">
    <source>
        <dbReference type="EMBL" id="MFM9327389.1"/>
    </source>
</evidence>
<evidence type="ECO:0000313" key="2">
    <source>
        <dbReference type="Proteomes" id="UP001631969"/>
    </source>
</evidence>
<accession>A0ACC7NVK4</accession>
<dbReference type="EMBL" id="JBJURJ010000002">
    <property type="protein sequence ID" value="MFM9327389.1"/>
    <property type="molecule type" value="Genomic_DNA"/>
</dbReference>
<name>A0ACC7NVK4_9BACL</name>
<gene>
    <name evidence="1" type="ORF">ACI1P1_03650</name>
</gene>
<dbReference type="Proteomes" id="UP001631969">
    <property type="component" value="Unassembled WGS sequence"/>
</dbReference>
<keyword evidence="2" id="KW-1185">Reference proteome</keyword>
<comment type="caution">
    <text evidence="1">The sequence shown here is derived from an EMBL/GenBank/DDBJ whole genome shotgun (WGS) entry which is preliminary data.</text>
</comment>
<keyword evidence="1" id="KW-0378">Hydrolase</keyword>
<reference evidence="1" key="1">
    <citation type="submission" date="2024-12" db="EMBL/GenBank/DDBJ databases">
        <authorList>
            <person name="Wu N."/>
        </authorList>
    </citation>
    <scope>NUCLEOTIDE SEQUENCE</scope>
    <source>
        <strain evidence="1">P15</strain>
    </source>
</reference>